<sequence>MNLGNPGNLGDLGTRRRRLALAAAVPLLLAGCGGGSGGGDRPGDGDGGSEAPEVPHGYVAGAEEAAEPQPRLVVAEAGTGAVRVLDLATEDVTEVDAVDAAAGVDRLTGDGRYGYLATADGTVTVVDGGAWTVDHGDHAHYYRAEPRTVGELPGGGALLGAHADVVVTALTYDDGSVVLLDREALGAGEIAEAARFDADAGAAAVPFEGRVLVPGAESVAVYDREGTRVGALDQPCPEPAGAASTRYGVVLSCADGALLVTADDAEGGDALVGEPIGYPEGTEPADRAGAFGLRPGSGTVVAPAGERDVWTLDLAERAWTRTGTGPVLAAAAPGDGATVLALALDGTLRAYALGGTEKAAAADPVTGPVLAIDTSRAYVNDPAAGVVHEYDYADDLRLARTLDPGVTPDLLVETGR</sequence>
<evidence type="ECO:0000256" key="1">
    <source>
        <dbReference type="SAM" id="MobiDB-lite"/>
    </source>
</evidence>
<reference evidence="2 3" key="1">
    <citation type="submission" date="2019-03" db="EMBL/GenBank/DDBJ databases">
        <title>Draft genome sequences of novel Actinobacteria.</title>
        <authorList>
            <person name="Sahin N."/>
            <person name="Ay H."/>
            <person name="Saygin H."/>
        </authorList>
    </citation>
    <scope>NUCLEOTIDE SEQUENCE [LARGE SCALE GENOMIC DNA]</scope>
    <source>
        <strain evidence="2 3">DSM 41900</strain>
    </source>
</reference>
<organism evidence="2 3">
    <name type="scientific">Streptomyces hainanensis</name>
    <dbReference type="NCBI Taxonomy" id="402648"/>
    <lineage>
        <taxon>Bacteria</taxon>
        <taxon>Bacillati</taxon>
        <taxon>Actinomycetota</taxon>
        <taxon>Actinomycetes</taxon>
        <taxon>Kitasatosporales</taxon>
        <taxon>Streptomycetaceae</taxon>
        <taxon>Streptomyces</taxon>
    </lineage>
</organism>
<dbReference type="OrthoDB" id="60524at2"/>
<name>A0A4R4SVK5_9ACTN</name>
<dbReference type="EMBL" id="SMKI01000387">
    <property type="protein sequence ID" value="TDC68211.1"/>
    <property type="molecule type" value="Genomic_DNA"/>
</dbReference>
<dbReference type="SUPFAM" id="SSF51004">
    <property type="entry name" value="C-terminal (heme d1) domain of cytochrome cd1-nitrite reductase"/>
    <property type="match status" value="1"/>
</dbReference>
<comment type="caution">
    <text evidence="2">The sequence shown here is derived from an EMBL/GenBank/DDBJ whole genome shotgun (WGS) entry which is preliminary data.</text>
</comment>
<dbReference type="Proteomes" id="UP000295345">
    <property type="component" value="Unassembled WGS sequence"/>
</dbReference>
<dbReference type="AlphaFoldDB" id="A0A4R4SVK5"/>
<feature type="region of interest" description="Disordered" evidence="1">
    <location>
        <begin position="35"/>
        <end position="55"/>
    </location>
</feature>
<gene>
    <name evidence="2" type="ORF">E1283_27750</name>
</gene>
<proteinExistence type="predicted"/>
<evidence type="ECO:0008006" key="4">
    <source>
        <dbReference type="Google" id="ProtNLM"/>
    </source>
</evidence>
<evidence type="ECO:0000313" key="2">
    <source>
        <dbReference type="EMBL" id="TDC68211.1"/>
    </source>
</evidence>
<keyword evidence="3" id="KW-1185">Reference proteome</keyword>
<evidence type="ECO:0000313" key="3">
    <source>
        <dbReference type="Proteomes" id="UP000295345"/>
    </source>
</evidence>
<accession>A0A4R4SVK5</accession>
<protein>
    <recommendedName>
        <fullName evidence="4">ABC transporter</fullName>
    </recommendedName>
</protein>
<feature type="compositionally biased region" description="Gly residues" evidence="1">
    <location>
        <begin position="35"/>
        <end position="48"/>
    </location>
</feature>
<dbReference type="InterPro" id="IPR011048">
    <property type="entry name" value="Haem_d1_sf"/>
</dbReference>